<accession>W2RTC1</accession>
<evidence type="ECO:0000313" key="3">
    <source>
        <dbReference type="Proteomes" id="UP000030752"/>
    </source>
</evidence>
<sequence>MAASFNQYCAMCEKQIMTPSNSILYCSQACRRKDDAKPLSASILPPVDARRSTPGFHGRSRSNSPKPSFKSPPVSPTPTIRIPPDNHTHKADLDPTEWKPKLRGSHARASEAYSYLAKFHARMNQESEFEPTRVERPGHKFSASMYNIPTLTPSLDSTATTAASSFDSFDYDFNTRPLQARQNPMYALSTCIRSDDLVTPHVPPPPVPLGEPLSTNDALWEKKVVMKRVGAEHEGLGKLIQGKAV</sequence>
<dbReference type="AlphaFoldDB" id="W2RTC1"/>
<feature type="compositionally biased region" description="Basic and acidic residues" evidence="1">
    <location>
        <begin position="84"/>
        <end position="100"/>
    </location>
</feature>
<feature type="region of interest" description="Disordered" evidence="1">
    <location>
        <begin position="37"/>
        <end position="104"/>
    </location>
</feature>
<evidence type="ECO:0000256" key="1">
    <source>
        <dbReference type="SAM" id="MobiDB-lite"/>
    </source>
</evidence>
<feature type="compositionally biased region" description="Low complexity" evidence="1">
    <location>
        <begin position="61"/>
        <end position="72"/>
    </location>
</feature>
<dbReference type="InParanoid" id="W2RTC1"/>
<evidence type="ECO:0000313" key="2">
    <source>
        <dbReference type="EMBL" id="ETN39761.1"/>
    </source>
</evidence>
<dbReference type="OrthoDB" id="3599883at2759"/>
<dbReference type="EMBL" id="KB822721">
    <property type="protein sequence ID" value="ETN39761.1"/>
    <property type="molecule type" value="Genomic_DNA"/>
</dbReference>
<evidence type="ECO:0008006" key="4">
    <source>
        <dbReference type="Google" id="ProtNLM"/>
    </source>
</evidence>
<dbReference type="Proteomes" id="UP000030752">
    <property type="component" value="Unassembled WGS sequence"/>
</dbReference>
<name>W2RTC1_CYPE1</name>
<dbReference type="InterPro" id="IPR024368">
    <property type="entry name" value="Ecl1/2/3"/>
</dbReference>
<protein>
    <recommendedName>
        <fullName evidence="4">Life-span regulatory factor domain-containing protein</fullName>
    </recommendedName>
</protein>
<dbReference type="VEuPathDB" id="FungiDB:HMPREF1541_05987"/>
<dbReference type="GeneID" id="19973326"/>
<proteinExistence type="predicted"/>
<dbReference type="eggNOG" id="ENOG502S77Z">
    <property type="taxonomic scope" value="Eukaryota"/>
</dbReference>
<dbReference type="Pfam" id="PF12855">
    <property type="entry name" value="Ecl1"/>
    <property type="match status" value="1"/>
</dbReference>
<dbReference type="HOGENOM" id="CLU_074872_0_0_1"/>
<dbReference type="RefSeq" id="XP_008718546.1">
    <property type="nucleotide sequence ID" value="XM_008720324.1"/>
</dbReference>
<keyword evidence="3" id="KW-1185">Reference proteome</keyword>
<organism evidence="2 3">
    <name type="scientific">Cyphellophora europaea (strain CBS 101466)</name>
    <name type="common">Phialophora europaea</name>
    <dbReference type="NCBI Taxonomy" id="1220924"/>
    <lineage>
        <taxon>Eukaryota</taxon>
        <taxon>Fungi</taxon>
        <taxon>Dikarya</taxon>
        <taxon>Ascomycota</taxon>
        <taxon>Pezizomycotina</taxon>
        <taxon>Eurotiomycetes</taxon>
        <taxon>Chaetothyriomycetidae</taxon>
        <taxon>Chaetothyriales</taxon>
        <taxon>Cyphellophoraceae</taxon>
        <taxon>Cyphellophora</taxon>
    </lineage>
</organism>
<gene>
    <name evidence="2" type="ORF">HMPREF1541_05987</name>
</gene>
<reference evidence="2 3" key="1">
    <citation type="submission" date="2013-03" db="EMBL/GenBank/DDBJ databases">
        <title>The Genome Sequence of Phialophora europaea CBS 101466.</title>
        <authorList>
            <consortium name="The Broad Institute Genomics Platform"/>
            <person name="Cuomo C."/>
            <person name="de Hoog S."/>
            <person name="Gorbushina A."/>
            <person name="Walker B."/>
            <person name="Young S.K."/>
            <person name="Zeng Q."/>
            <person name="Gargeya S."/>
            <person name="Fitzgerald M."/>
            <person name="Haas B."/>
            <person name="Abouelleil A."/>
            <person name="Allen A.W."/>
            <person name="Alvarado L."/>
            <person name="Arachchi H.M."/>
            <person name="Berlin A.M."/>
            <person name="Chapman S.B."/>
            <person name="Gainer-Dewar J."/>
            <person name="Goldberg J."/>
            <person name="Griggs A."/>
            <person name="Gujja S."/>
            <person name="Hansen M."/>
            <person name="Howarth C."/>
            <person name="Imamovic A."/>
            <person name="Ireland A."/>
            <person name="Larimer J."/>
            <person name="McCowan C."/>
            <person name="Murphy C."/>
            <person name="Pearson M."/>
            <person name="Poon T.W."/>
            <person name="Priest M."/>
            <person name="Roberts A."/>
            <person name="Saif S."/>
            <person name="Shea T."/>
            <person name="Sisk P."/>
            <person name="Sykes S."/>
            <person name="Wortman J."/>
            <person name="Nusbaum C."/>
            <person name="Birren B."/>
        </authorList>
    </citation>
    <scope>NUCLEOTIDE SEQUENCE [LARGE SCALE GENOMIC DNA]</scope>
    <source>
        <strain evidence="2 3">CBS 101466</strain>
    </source>
</reference>